<dbReference type="Proteomes" id="UP001642484">
    <property type="component" value="Unassembled WGS sequence"/>
</dbReference>
<dbReference type="PANTHER" id="PTHR48050:SF13">
    <property type="entry name" value="STEROL 3-BETA-GLUCOSYLTRANSFERASE UGT80A2"/>
    <property type="match status" value="1"/>
</dbReference>
<dbReference type="InterPro" id="IPR050426">
    <property type="entry name" value="Glycosyltransferase_28"/>
</dbReference>
<dbReference type="EMBL" id="CAXAMN010027184">
    <property type="protein sequence ID" value="CAK9109204.1"/>
    <property type="molecule type" value="Genomic_DNA"/>
</dbReference>
<dbReference type="InterPro" id="IPR004276">
    <property type="entry name" value="GlycoTrans_28_N"/>
</dbReference>
<evidence type="ECO:0000256" key="1">
    <source>
        <dbReference type="ARBA" id="ARBA00022679"/>
    </source>
</evidence>
<evidence type="ECO:0000259" key="2">
    <source>
        <dbReference type="Pfam" id="PF03033"/>
    </source>
</evidence>
<reference evidence="4 5" key="1">
    <citation type="submission" date="2024-02" db="EMBL/GenBank/DDBJ databases">
        <authorList>
            <person name="Chen Y."/>
            <person name="Shah S."/>
            <person name="Dougan E. K."/>
            <person name="Thang M."/>
            <person name="Chan C."/>
        </authorList>
    </citation>
    <scope>NUCLEOTIDE SEQUENCE [LARGE SCALE GENOMIC DNA]</scope>
</reference>
<dbReference type="Gene3D" id="3.40.50.2000">
    <property type="entry name" value="Glycogen Phosphorylase B"/>
    <property type="match status" value="2"/>
</dbReference>
<accession>A0ABP0SA79</accession>
<dbReference type="InterPro" id="IPR002213">
    <property type="entry name" value="UDP_glucos_trans"/>
</dbReference>
<evidence type="ECO:0000313" key="5">
    <source>
        <dbReference type="Proteomes" id="UP001642484"/>
    </source>
</evidence>
<comment type="caution">
    <text evidence="4">The sequence shown here is derived from an EMBL/GenBank/DDBJ whole genome shotgun (WGS) entry which is preliminary data.</text>
</comment>
<feature type="domain" description="Glycosyltransferase family 28 N-terminal" evidence="2">
    <location>
        <begin position="6"/>
        <end position="148"/>
    </location>
</feature>
<organism evidence="4 5">
    <name type="scientific">Durusdinium trenchii</name>
    <dbReference type="NCBI Taxonomy" id="1381693"/>
    <lineage>
        <taxon>Eukaryota</taxon>
        <taxon>Sar</taxon>
        <taxon>Alveolata</taxon>
        <taxon>Dinophyceae</taxon>
        <taxon>Suessiales</taxon>
        <taxon>Symbiodiniaceae</taxon>
        <taxon>Durusdinium</taxon>
    </lineage>
</organism>
<evidence type="ECO:0000259" key="3">
    <source>
        <dbReference type="Pfam" id="PF06722"/>
    </source>
</evidence>
<name>A0ABP0SA79_9DINO</name>
<dbReference type="Pfam" id="PF03033">
    <property type="entry name" value="Glyco_transf_28"/>
    <property type="match status" value="1"/>
</dbReference>
<evidence type="ECO:0000313" key="4">
    <source>
        <dbReference type="EMBL" id="CAK9109204.1"/>
    </source>
</evidence>
<feature type="domain" description="Erythromycin biosynthesis protein CIII-like C-terminal" evidence="3">
    <location>
        <begin position="329"/>
        <end position="425"/>
    </location>
</feature>
<gene>
    <name evidence="4" type="ORF">CCMP2556_LOCUS50841</name>
</gene>
<dbReference type="PANTHER" id="PTHR48050">
    <property type="entry name" value="STEROL 3-BETA-GLUCOSYLTRANSFERASE"/>
    <property type="match status" value="1"/>
</dbReference>
<sequence length="484" mass="53030">MSLRVGLITKGTRGDVQPLLALAQELRLRGHQVAICCPKCVVSLVEERGIAAFGMSFDPKSAIQSSEMQEAIASGDGGLCIKAFNTSQEHQILASGVNPAQEVYDFVRTFRADALVGHPSFVPLIAVAEAFSLPLVNALFMPFLPSAVAYPAFFARNQLEKLGLQGKPLEAHKQLWDNYITPEEFAQLNHLRTGWGLKAHKDVAETQAVYQCAHEANCWSPHLLPEPSDLQVEFPFARQTGYLFADSPEYQPSPELLAFLAHPSKPIYVGFGSLCVGDPREATEKVLRALKASNLRCIMAGGWVGLSPSQLDAEKTIDFHLLKDFASTNVFSLEACPHDWLLPRCCGAVHHGGAGTVAAAARAGIPQAILAVAWDQPWWAEYLEDRLAVGINLRQMISKVDERLLATAFQRLAEEDQLTTAAADLGKLIREERPGHESLADFVLESVKLPHPWPTKEQPTPLNLLPSLWDRASQENLRRALGGA</sequence>
<protein>
    <submittedName>
        <fullName evidence="4">Uncharacterized protein</fullName>
    </submittedName>
</protein>
<keyword evidence="5" id="KW-1185">Reference proteome</keyword>
<dbReference type="CDD" id="cd03784">
    <property type="entry name" value="GT1_Gtf-like"/>
    <property type="match status" value="1"/>
</dbReference>
<dbReference type="SUPFAM" id="SSF53756">
    <property type="entry name" value="UDP-Glycosyltransferase/glycogen phosphorylase"/>
    <property type="match status" value="1"/>
</dbReference>
<dbReference type="InterPro" id="IPR010610">
    <property type="entry name" value="EryCIII-like_C"/>
</dbReference>
<proteinExistence type="predicted"/>
<dbReference type="Pfam" id="PF06722">
    <property type="entry name" value="EryCIII-like_C"/>
    <property type="match status" value="1"/>
</dbReference>
<keyword evidence="1" id="KW-0808">Transferase</keyword>